<accession>A0A644WYB1</accession>
<dbReference type="PROSITE" id="PS50110">
    <property type="entry name" value="RESPONSE_REGULATORY"/>
    <property type="match status" value="1"/>
</dbReference>
<keyword evidence="2" id="KW-0238">DNA-binding</keyword>
<feature type="domain" description="Response regulatory" evidence="5">
    <location>
        <begin position="5"/>
        <end position="122"/>
    </location>
</feature>
<dbReference type="Gene3D" id="1.10.10.60">
    <property type="entry name" value="Homeodomain-like"/>
    <property type="match status" value="2"/>
</dbReference>
<dbReference type="Pfam" id="PF12833">
    <property type="entry name" value="HTH_18"/>
    <property type="match status" value="1"/>
</dbReference>
<evidence type="ECO:0000313" key="6">
    <source>
        <dbReference type="EMBL" id="MPM08468.1"/>
    </source>
</evidence>
<dbReference type="Pfam" id="PF00072">
    <property type="entry name" value="Response_reg"/>
    <property type="match status" value="1"/>
</dbReference>
<keyword evidence="3" id="KW-0804">Transcription</keyword>
<dbReference type="GO" id="GO:0043565">
    <property type="term" value="F:sequence-specific DNA binding"/>
    <property type="evidence" value="ECO:0007669"/>
    <property type="project" value="InterPro"/>
</dbReference>
<evidence type="ECO:0000256" key="3">
    <source>
        <dbReference type="ARBA" id="ARBA00023163"/>
    </source>
</evidence>
<dbReference type="SMART" id="SM00448">
    <property type="entry name" value="REC"/>
    <property type="match status" value="1"/>
</dbReference>
<dbReference type="PANTHER" id="PTHR43280">
    <property type="entry name" value="ARAC-FAMILY TRANSCRIPTIONAL REGULATOR"/>
    <property type="match status" value="1"/>
</dbReference>
<dbReference type="Gene3D" id="3.40.50.2300">
    <property type="match status" value="1"/>
</dbReference>
<feature type="domain" description="HTH araC/xylS-type" evidence="4">
    <location>
        <begin position="269"/>
        <end position="367"/>
    </location>
</feature>
<dbReference type="GO" id="GO:0003700">
    <property type="term" value="F:DNA-binding transcription factor activity"/>
    <property type="evidence" value="ECO:0007669"/>
    <property type="project" value="InterPro"/>
</dbReference>
<keyword evidence="1" id="KW-0805">Transcription regulation</keyword>
<dbReference type="AlphaFoldDB" id="A0A644WYB1"/>
<dbReference type="PRINTS" id="PR00032">
    <property type="entry name" value="HTHARAC"/>
</dbReference>
<protein>
    <submittedName>
        <fullName evidence="6">Regulator of RpoS</fullName>
    </submittedName>
</protein>
<evidence type="ECO:0000259" key="4">
    <source>
        <dbReference type="PROSITE" id="PS01124"/>
    </source>
</evidence>
<evidence type="ECO:0000259" key="5">
    <source>
        <dbReference type="PROSITE" id="PS50110"/>
    </source>
</evidence>
<dbReference type="InterPro" id="IPR009057">
    <property type="entry name" value="Homeodomain-like_sf"/>
</dbReference>
<dbReference type="InterPro" id="IPR020449">
    <property type="entry name" value="Tscrpt_reg_AraC-type_HTH"/>
</dbReference>
<dbReference type="PROSITE" id="PS01124">
    <property type="entry name" value="HTH_ARAC_FAMILY_2"/>
    <property type="match status" value="1"/>
</dbReference>
<dbReference type="InterPro" id="IPR001789">
    <property type="entry name" value="Sig_transdc_resp-reg_receiver"/>
</dbReference>
<proteinExistence type="predicted"/>
<evidence type="ECO:0000256" key="1">
    <source>
        <dbReference type="ARBA" id="ARBA00023015"/>
    </source>
</evidence>
<name>A0A644WYB1_9ZZZZ</name>
<dbReference type="GO" id="GO:0000160">
    <property type="term" value="P:phosphorelay signal transduction system"/>
    <property type="evidence" value="ECO:0007669"/>
    <property type="project" value="InterPro"/>
</dbReference>
<dbReference type="SUPFAM" id="SSF46689">
    <property type="entry name" value="Homeodomain-like"/>
    <property type="match status" value="1"/>
</dbReference>
<dbReference type="EMBL" id="VSSQ01001452">
    <property type="protein sequence ID" value="MPM08468.1"/>
    <property type="molecule type" value="Genomic_DNA"/>
</dbReference>
<dbReference type="CDD" id="cd17536">
    <property type="entry name" value="REC_YesN-like"/>
    <property type="match status" value="1"/>
</dbReference>
<dbReference type="SUPFAM" id="SSF52172">
    <property type="entry name" value="CheY-like"/>
    <property type="match status" value="1"/>
</dbReference>
<dbReference type="PANTHER" id="PTHR43280:SF10">
    <property type="entry name" value="REGULATORY PROTEIN POCR"/>
    <property type="match status" value="1"/>
</dbReference>
<dbReference type="InterPro" id="IPR018060">
    <property type="entry name" value="HTH_AraC"/>
</dbReference>
<dbReference type="InterPro" id="IPR011006">
    <property type="entry name" value="CheY-like_superfamily"/>
</dbReference>
<organism evidence="6">
    <name type="scientific">bioreactor metagenome</name>
    <dbReference type="NCBI Taxonomy" id="1076179"/>
    <lineage>
        <taxon>unclassified sequences</taxon>
        <taxon>metagenomes</taxon>
        <taxon>ecological metagenomes</taxon>
    </lineage>
</organism>
<evidence type="ECO:0000256" key="2">
    <source>
        <dbReference type="ARBA" id="ARBA00023125"/>
    </source>
</evidence>
<comment type="caution">
    <text evidence="6">The sequence shown here is derived from an EMBL/GenBank/DDBJ whole genome shotgun (WGS) entry which is preliminary data.</text>
</comment>
<reference evidence="6" key="1">
    <citation type="submission" date="2019-08" db="EMBL/GenBank/DDBJ databases">
        <authorList>
            <person name="Kucharzyk K."/>
            <person name="Murdoch R.W."/>
            <person name="Higgins S."/>
            <person name="Loffler F."/>
        </authorList>
    </citation>
    <scope>NUCLEOTIDE SEQUENCE</scope>
</reference>
<sequence length="377" mass="42787">MCSYSVVIIDDEPWTREVVKHLGRWKELGLVIAGEASDGDLGLEMVRELQPDIILTDVRMPYLNGIELIRTLRTENNDAQVIFFSGYDDSAYIRSALRLGADDYLLKPIKPNELNERLEKCVEARKRRATEQSESGAGIAKAPGFIDTAWAKPFYLLCEALQLALQSGDVPAIEKKLTEIRSLIVQNEGDEPRSSSLIQVYYALMGTLQRFISSSGYTVDEVFGKNDTAFVFGRESTCASLFRFTRELLLVAVERVSDLTRNSTKLNLEAVRDFAKERYTRGVTLEETASHFFVTKEYLSKVFKMKFGEGFTEYVTKLRMERALRLMCEYDIAIKDIGPAVGYLDTAHFYRVFKKHFGFTPGQMRAALNMSNETAKE</sequence>
<gene>
    <name evidence="6" type="primary">rssB_26</name>
    <name evidence="6" type="ORF">SDC9_54780</name>
</gene>
<dbReference type="SMART" id="SM00342">
    <property type="entry name" value="HTH_ARAC"/>
    <property type="match status" value="1"/>
</dbReference>